<feature type="compositionally biased region" description="Polar residues" evidence="1">
    <location>
        <begin position="46"/>
        <end position="71"/>
    </location>
</feature>
<evidence type="ECO:0000313" key="2">
    <source>
        <dbReference type="EMBL" id="GAU47507.1"/>
    </source>
</evidence>
<dbReference type="EMBL" id="DF974321">
    <property type="protein sequence ID" value="GAU47507.1"/>
    <property type="molecule type" value="Genomic_DNA"/>
</dbReference>
<organism evidence="2 3">
    <name type="scientific">Trifolium subterraneum</name>
    <name type="common">Subterranean clover</name>
    <dbReference type="NCBI Taxonomy" id="3900"/>
    <lineage>
        <taxon>Eukaryota</taxon>
        <taxon>Viridiplantae</taxon>
        <taxon>Streptophyta</taxon>
        <taxon>Embryophyta</taxon>
        <taxon>Tracheophyta</taxon>
        <taxon>Spermatophyta</taxon>
        <taxon>Magnoliopsida</taxon>
        <taxon>eudicotyledons</taxon>
        <taxon>Gunneridae</taxon>
        <taxon>Pentapetalae</taxon>
        <taxon>rosids</taxon>
        <taxon>fabids</taxon>
        <taxon>Fabales</taxon>
        <taxon>Fabaceae</taxon>
        <taxon>Papilionoideae</taxon>
        <taxon>50 kb inversion clade</taxon>
        <taxon>NPAAA clade</taxon>
        <taxon>Hologalegina</taxon>
        <taxon>IRL clade</taxon>
        <taxon>Trifolieae</taxon>
        <taxon>Trifolium</taxon>
    </lineage>
</organism>
<feature type="region of interest" description="Disordered" evidence="1">
    <location>
        <begin position="46"/>
        <end position="83"/>
    </location>
</feature>
<dbReference type="AlphaFoldDB" id="A0A2Z6PNV0"/>
<protein>
    <submittedName>
        <fullName evidence="2">Uncharacterized protein</fullName>
    </submittedName>
</protein>
<gene>
    <name evidence="2" type="ORF">TSUD_367680</name>
</gene>
<sequence>MKIKTTPFAQRARSNQKRKTCPVLLAITSIPTQKIVNYAFQSLLQQPPSEPSQKVPNLGTNGLRSTSTTPRRVTKGGDTLTGAGVYRRDKKNIKSTVTHVIKSEDSKVYSVKYKV</sequence>
<accession>A0A2Z6PNV0</accession>
<proteinExistence type="predicted"/>
<evidence type="ECO:0000256" key="1">
    <source>
        <dbReference type="SAM" id="MobiDB-lite"/>
    </source>
</evidence>
<name>A0A2Z6PNV0_TRISU</name>
<dbReference type="Proteomes" id="UP000242715">
    <property type="component" value="Unassembled WGS sequence"/>
</dbReference>
<keyword evidence="3" id="KW-1185">Reference proteome</keyword>
<reference evidence="3" key="1">
    <citation type="journal article" date="2017" name="Front. Plant Sci.">
        <title>Climate Clever Clovers: New Paradigm to Reduce the Environmental Footprint of Ruminants by Breeding Low Methanogenic Forages Utilizing Haplotype Variation.</title>
        <authorList>
            <person name="Kaur P."/>
            <person name="Appels R."/>
            <person name="Bayer P.E."/>
            <person name="Keeble-Gagnere G."/>
            <person name="Wang J."/>
            <person name="Hirakawa H."/>
            <person name="Shirasawa K."/>
            <person name="Vercoe P."/>
            <person name="Stefanova K."/>
            <person name="Durmic Z."/>
            <person name="Nichols P."/>
            <person name="Revell C."/>
            <person name="Isobe S.N."/>
            <person name="Edwards D."/>
            <person name="Erskine W."/>
        </authorList>
    </citation>
    <scope>NUCLEOTIDE SEQUENCE [LARGE SCALE GENOMIC DNA]</scope>
    <source>
        <strain evidence="3">cv. Daliak</strain>
    </source>
</reference>
<evidence type="ECO:0000313" key="3">
    <source>
        <dbReference type="Proteomes" id="UP000242715"/>
    </source>
</evidence>